<keyword evidence="10" id="KW-1185">Reference proteome</keyword>
<reference evidence="9" key="1">
    <citation type="submission" date="2019-10" db="EMBL/GenBank/DDBJ databases">
        <authorList>
            <person name="Ross D.E."/>
            <person name="Gulliver D."/>
        </authorList>
    </citation>
    <scope>NUCLEOTIDE SEQUENCE</scope>
    <source>
        <strain evidence="9">DER-2019</strain>
    </source>
</reference>
<dbReference type="GO" id="GO:0005886">
    <property type="term" value="C:plasma membrane"/>
    <property type="evidence" value="ECO:0007669"/>
    <property type="project" value="UniProtKB-SubCell"/>
</dbReference>
<keyword evidence="5 7" id="KW-0472">Membrane</keyword>
<evidence type="ECO:0000313" key="10">
    <source>
        <dbReference type="Proteomes" id="UP000616595"/>
    </source>
</evidence>
<feature type="transmembrane region" description="Helical" evidence="7">
    <location>
        <begin position="250"/>
        <end position="268"/>
    </location>
</feature>
<evidence type="ECO:0000256" key="3">
    <source>
        <dbReference type="ARBA" id="ARBA00022692"/>
    </source>
</evidence>
<feature type="domain" description="ABC3 transporter permease C-terminal" evidence="8">
    <location>
        <begin position="538"/>
        <end position="654"/>
    </location>
</feature>
<evidence type="ECO:0000313" key="9">
    <source>
        <dbReference type="EMBL" id="MBC3888416.1"/>
    </source>
</evidence>
<protein>
    <submittedName>
        <fullName evidence="9">FtsX-like permease family protein</fullName>
    </submittedName>
</protein>
<reference evidence="9" key="2">
    <citation type="submission" date="2020-10" db="EMBL/GenBank/DDBJ databases">
        <title>Comparative genomics of the Acetobacterium genus.</title>
        <authorList>
            <person name="Marshall C."/>
            <person name="May H."/>
            <person name="Norman S."/>
        </authorList>
    </citation>
    <scope>NUCLEOTIDE SEQUENCE</scope>
    <source>
        <strain evidence="9">DER-2019</strain>
    </source>
</reference>
<keyword evidence="2" id="KW-1003">Cell membrane</keyword>
<feature type="transmembrane region" description="Helical" evidence="7">
    <location>
        <begin position="527"/>
        <end position="552"/>
    </location>
</feature>
<dbReference type="InterPro" id="IPR050250">
    <property type="entry name" value="Macrolide_Exporter_MacB"/>
</dbReference>
<dbReference type="AlphaFoldDB" id="A0A923HYM3"/>
<evidence type="ECO:0000256" key="6">
    <source>
        <dbReference type="ARBA" id="ARBA00038076"/>
    </source>
</evidence>
<dbReference type="GO" id="GO:0022857">
    <property type="term" value="F:transmembrane transporter activity"/>
    <property type="evidence" value="ECO:0007669"/>
    <property type="project" value="TreeGrafter"/>
</dbReference>
<feature type="transmembrane region" description="Helical" evidence="7">
    <location>
        <begin position="122"/>
        <end position="147"/>
    </location>
</feature>
<dbReference type="InterPro" id="IPR003838">
    <property type="entry name" value="ABC3_permease_C"/>
</dbReference>
<feature type="transmembrane region" description="Helical" evidence="7">
    <location>
        <begin position="594"/>
        <end position="613"/>
    </location>
</feature>
<dbReference type="PANTHER" id="PTHR30572">
    <property type="entry name" value="MEMBRANE COMPONENT OF TRANSPORTER-RELATED"/>
    <property type="match status" value="1"/>
</dbReference>
<feature type="transmembrane region" description="Helical" evidence="7">
    <location>
        <begin position="167"/>
        <end position="195"/>
    </location>
</feature>
<dbReference type="Proteomes" id="UP000616595">
    <property type="component" value="Unassembled WGS sequence"/>
</dbReference>
<dbReference type="PANTHER" id="PTHR30572:SF4">
    <property type="entry name" value="ABC TRANSPORTER PERMEASE YTRF"/>
    <property type="match status" value="1"/>
</dbReference>
<evidence type="ECO:0000259" key="8">
    <source>
        <dbReference type="Pfam" id="PF02687"/>
    </source>
</evidence>
<evidence type="ECO:0000256" key="4">
    <source>
        <dbReference type="ARBA" id="ARBA00022989"/>
    </source>
</evidence>
<keyword evidence="4 7" id="KW-1133">Transmembrane helix</keyword>
<gene>
    <name evidence="9" type="ORF">GH810_08845</name>
</gene>
<dbReference type="EMBL" id="WJBD01000009">
    <property type="protein sequence ID" value="MBC3888416.1"/>
    <property type="molecule type" value="Genomic_DNA"/>
</dbReference>
<dbReference type="Pfam" id="PF02687">
    <property type="entry name" value="FtsX"/>
    <property type="match status" value="2"/>
</dbReference>
<feature type="domain" description="ABC3 transporter permease C-terminal" evidence="8">
    <location>
        <begin position="71"/>
        <end position="204"/>
    </location>
</feature>
<feature type="transmembrane region" description="Helical" evidence="7">
    <location>
        <begin position="625"/>
        <end position="643"/>
    </location>
</feature>
<organism evidence="9 10">
    <name type="scientific">Acetobacterium paludosum</name>
    <dbReference type="NCBI Taxonomy" id="52693"/>
    <lineage>
        <taxon>Bacteria</taxon>
        <taxon>Bacillati</taxon>
        <taxon>Bacillota</taxon>
        <taxon>Clostridia</taxon>
        <taxon>Eubacteriales</taxon>
        <taxon>Eubacteriaceae</taxon>
        <taxon>Acetobacterium</taxon>
    </lineage>
</organism>
<comment type="subcellular location">
    <subcellularLocation>
        <location evidence="1">Cell membrane</location>
        <topology evidence="1">Multi-pass membrane protein</topology>
    </subcellularLocation>
</comment>
<evidence type="ECO:0000256" key="2">
    <source>
        <dbReference type="ARBA" id="ARBA00022475"/>
    </source>
</evidence>
<evidence type="ECO:0000256" key="5">
    <source>
        <dbReference type="ARBA" id="ARBA00023136"/>
    </source>
</evidence>
<dbReference type="RefSeq" id="WP_148567884.1">
    <property type="nucleotide sequence ID" value="NZ_RXYA01000013.1"/>
</dbReference>
<feature type="transmembrane region" description="Helical" evidence="7">
    <location>
        <begin position="62"/>
        <end position="89"/>
    </location>
</feature>
<evidence type="ECO:0000256" key="7">
    <source>
        <dbReference type="SAM" id="Phobius"/>
    </source>
</evidence>
<feature type="transmembrane region" description="Helical" evidence="7">
    <location>
        <begin position="20"/>
        <end position="42"/>
    </location>
</feature>
<keyword evidence="3 7" id="KW-0812">Transmembrane</keyword>
<proteinExistence type="inferred from homology"/>
<comment type="caution">
    <text evidence="9">The sequence shown here is derived from an EMBL/GenBank/DDBJ whole genome shotgun (WGS) entry which is preliminary data.</text>
</comment>
<comment type="similarity">
    <text evidence="6">Belongs to the ABC-4 integral membrane protein family.</text>
</comment>
<evidence type="ECO:0000256" key="1">
    <source>
        <dbReference type="ARBA" id="ARBA00004651"/>
    </source>
</evidence>
<dbReference type="OrthoDB" id="9793166at2"/>
<name>A0A923HYM3_9FIRM</name>
<sequence length="665" mass="72831">MRITAKLAYSQLKINRSRTIGALIAITLATALITAVCSFVASGNAMLVSFLGVNYGEYGNSYVALLFIPAIIFGLIILSLAIIVISNVFRVSAGERVTQFGVLKCVGATKKQITDTVMYESILLSAIGIPLGILAGLLLTFVGIGVANHFLDDLNSLVHIMINEITLSLSFVVSWKALLLSAAVCFLTVLLSAWLPAHKAAKASAIDCIRGTGEVKIDRKQVRTSPLVERLFGIEGTLAAKNIKRNRRNFRSTVIALAAGVILFISLGELSGQANAIQAYIRLDIDQTVLTEYTSAYDNRINEATGKEETVYIHPISSELGNNIAQKLEEFDHTKIFGIGNDFDTYETVLPEELISAPMQSVLEASDQQNKPELPVEIIVLDDTHYAALCEKAGAPLGSTILLNHYSYNDNGTKVDLVPFSPKMKALTLMKADGSSSEMSIQGVLTQAEMPKELFYPNTNPVRLIVPQAEVRGYSWYSAPSDVPGFITYANDVMAQTFPENTDASYMESGFNTRVYQVDDYMKVMNIAIVLASIFMYSFVVLLMLIGFTNVISTMSTNVRMRSREFAVLQSVGMTTAGLKQMLNLESVLCSMKALMYGLPIGIIASIFINLPIRSMFPIPYTLPWLAIVLCVLSVFLITWSTTRYAAHRLQKQNIIETIRSGSGK</sequence>
<accession>A0A923HYM3</accession>